<evidence type="ECO:0000313" key="2">
    <source>
        <dbReference type="Proteomes" id="UP000075880"/>
    </source>
</evidence>
<accession>A0AAG5DUI3</accession>
<name>A0AAG5DUI3_ANOAO</name>
<evidence type="ECO:0008006" key="3">
    <source>
        <dbReference type="Google" id="ProtNLM"/>
    </source>
</evidence>
<dbReference type="Proteomes" id="UP000075880">
    <property type="component" value="Unassembled WGS sequence"/>
</dbReference>
<dbReference type="AlphaFoldDB" id="A0AAG5DUI3"/>
<dbReference type="EnsemblMetazoa" id="ENSAATROPT016779">
    <property type="protein sequence ID" value="ENSAATROPP014766"/>
    <property type="gene ID" value="ENSAATROPG013737"/>
</dbReference>
<proteinExistence type="predicted"/>
<evidence type="ECO:0000313" key="1">
    <source>
        <dbReference type="EnsemblMetazoa" id="ENSAATROPP014766"/>
    </source>
</evidence>
<reference evidence="1" key="1">
    <citation type="submission" date="2024-04" db="UniProtKB">
        <authorList>
            <consortium name="EnsemblMetazoa"/>
        </authorList>
    </citation>
    <scope>IDENTIFICATION</scope>
    <source>
        <strain evidence="1">EBRO</strain>
    </source>
</reference>
<organism evidence="1 2">
    <name type="scientific">Anopheles atroparvus</name>
    <name type="common">European mosquito</name>
    <dbReference type="NCBI Taxonomy" id="41427"/>
    <lineage>
        <taxon>Eukaryota</taxon>
        <taxon>Metazoa</taxon>
        <taxon>Ecdysozoa</taxon>
        <taxon>Arthropoda</taxon>
        <taxon>Hexapoda</taxon>
        <taxon>Insecta</taxon>
        <taxon>Pterygota</taxon>
        <taxon>Neoptera</taxon>
        <taxon>Endopterygota</taxon>
        <taxon>Diptera</taxon>
        <taxon>Nematocera</taxon>
        <taxon>Culicoidea</taxon>
        <taxon>Culicidae</taxon>
        <taxon>Anophelinae</taxon>
        <taxon>Anopheles</taxon>
    </lineage>
</organism>
<protein>
    <recommendedName>
        <fullName evidence="3">Mre11 DNA-binding domain-containing protein</fullName>
    </recommendedName>
</protein>
<keyword evidence="2" id="KW-1185">Reference proteome</keyword>
<sequence>MSQESSVDEEINLGGTIKLLVASDIHLGCEEKDPIPGQAAFEEVKKARANDESTNLLDEAVIKEQFKKGQQENQSVEEVVILSPRGITESLRRPDEDGKKFYEEKAVKFVEAQLDSATEVTKEKGEVLAGSHEHEINLRHQISRMLNEISNTSKYQGQCMYRQVNSGKGLVGPVPVKRANVVPPVTKDATRTNSKTRPRLLPIIDPIISDSDSD</sequence>